<dbReference type="SMART" id="SM00388">
    <property type="entry name" value="HisKA"/>
    <property type="match status" value="1"/>
</dbReference>
<dbReference type="EMBL" id="JACJVR010000079">
    <property type="protein sequence ID" value="MBB6693809.1"/>
    <property type="molecule type" value="Genomic_DNA"/>
</dbReference>
<keyword evidence="9" id="KW-1133">Transmembrane helix</keyword>
<sequence>MKPVRLLLLISLACAGLCSLLTLWPGFRVYADAGDKTLKNWQVMWIGPKEAALASPPAEGSWLTSTPERPLTAIPEGSAGMWVHLVVPPTSGWQIPGLLADRLYGLDIAVYEGTRLLYESKRDFMFERNKLLLPLDSSEEPADLYIRILSVKQAGPAEAIRIGEYEPLSQRFVREGLPDFLFGTAIAFLGLIMSVCSGYLNRRQRGSWVSLCLIALSTGILIAAYSQPPYLYFEEYGNLFLFLFDLSLVVLFPALNAYVGRVFDGRFPLYVKFSKLQAGYSAFCLPVIAWHYTTGERNFALYDFFTNTVLGPLVLLQMLLIVVLAVVYAVRGSKDSLILTAGIFSLALSGALDLTFFYLSEERYVLILWKIGVALMIFSLVIILARRISADYSKLVSHSRELEMYNHRLQRTEKMKIISDLAASVAHEVRNPLQVTRGFLQLLAQKSDSANERYYHMAINELDRASTIITDFLTFAKPELDTVERINLSEEMNQVVTIIHPLAAMHGGDLHIEIEENLYIEGNASKFKQAVINILKNSIEALPPDGRIEIEAYAGEREVTIRIADNGEGMEEEQLARLGEPFFSTKTKGTGLGLMVTFRIIEAMKGTLEFRSEVGKGTEAIVRFPLAEENLVPDRIRA</sequence>
<dbReference type="PANTHER" id="PTHR43065:SF46">
    <property type="entry name" value="C4-DICARBOXYLATE TRANSPORT SENSOR PROTEIN DCTB"/>
    <property type="match status" value="1"/>
</dbReference>
<evidence type="ECO:0000313" key="12">
    <source>
        <dbReference type="Proteomes" id="UP000553776"/>
    </source>
</evidence>
<comment type="caution">
    <text evidence="11">The sequence shown here is derived from an EMBL/GenBank/DDBJ whole genome shotgun (WGS) entry which is preliminary data.</text>
</comment>
<evidence type="ECO:0000256" key="6">
    <source>
        <dbReference type="ARBA" id="ARBA00022777"/>
    </source>
</evidence>
<feature type="transmembrane region" description="Helical" evidence="9">
    <location>
        <begin position="270"/>
        <end position="289"/>
    </location>
</feature>
<keyword evidence="9" id="KW-0472">Membrane</keyword>
<name>A0A841U214_9BACL</name>
<evidence type="ECO:0000256" key="4">
    <source>
        <dbReference type="ARBA" id="ARBA00022679"/>
    </source>
</evidence>
<accession>A0A841U214</accession>
<keyword evidence="8" id="KW-0902">Two-component regulatory system</keyword>
<evidence type="ECO:0000256" key="2">
    <source>
        <dbReference type="ARBA" id="ARBA00012438"/>
    </source>
</evidence>
<dbReference type="Gene3D" id="3.30.565.10">
    <property type="entry name" value="Histidine kinase-like ATPase, C-terminal domain"/>
    <property type="match status" value="1"/>
</dbReference>
<dbReference type="GO" id="GO:0000155">
    <property type="term" value="F:phosphorelay sensor kinase activity"/>
    <property type="evidence" value="ECO:0007669"/>
    <property type="project" value="InterPro"/>
</dbReference>
<dbReference type="InterPro" id="IPR036097">
    <property type="entry name" value="HisK_dim/P_sf"/>
</dbReference>
<dbReference type="EC" id="2.7.13.3" evidence="2"/>
<feature type="transmembrane region" description="Helical" evidence="9">
    <location>
        <begin position="364"/>
        <end position="385"/>
    </location>
</feature>
<evidence type="ECO:0000256" key="7">
    <source>
        <dbReference type="ARBA" id="ARBA00022840"/>
    </source>
</evidence>
<evidence type="ECO:0000256" key="8">
    <source>
        <dbReference type="ARBA" id="ARBA00023012"/>
    </source>
</evidence>
<dbReference type="Gene3D" id="1.10.287.130">
    <property type="match status" value="1"/>
</dbReference>
<feature type="transmembrane region" description="Helical" evidence="9">
    <location>
        <begin position="180"/>
        <end position="200"/>
    </location>
</feature>
<dbReference type="Proteomes" id="UP000553776">
    <property type="component" value="Unassembled WGS sequence"/>
</dbReference>
<dbReference type="CDD" id="cd00082">
    <property type="entry name" value="HisKA"/>
    <property type="match status" value="1"/>
</dbReference>
<dbReference type="Pfam" id="PF02518">
    <property type="entry name" value="HATPase_c"/>
    <property type="match status" value="1"/>
</dbReference>
<evidence type="ECO:0000256" key="1">
    <source>
        <dbReference type="ARBA" id="ARBA00000085"/>
    </source>
</evidence>
<dbReference type="PROSITE" id="PS50109">
    <property type="entry name" value="HIS_KIN"/>
    <property type="match status" value="1"/>
</dbReference>
<comment type="catalytic activity">
    <reaction evidence="1">
        <text>ATP + protein L-histidine = ADP + protein N-phospho-L-histidine.</text>
        <dbReference type="EC" id="2.7.13.3"/>
    </reaction>
</comment>
<dbReference type="SUPFAM" id="SSF47384">
    <property type="entry name" value="Homodimeric domain of signal transducing histidine kinase"/>
    <property type="match status" value="1"/>
</dbReference>
<feature type="transmembrane region" description="Helical" evidence="9">
    <location>
        <begin position="239"/>
        <end position="258"/>
    </location>
</feature>
<dbReference type="Pfam" id="PF00512">
    <property type="entry name" value="HisKA"/>
    <property type="match status" value="1"/>
</dbReference>
<dbReference type="InterPro" id="IPR005467">
    <property type="entry name" value="His_kinase_dom"/>
</dbReference>
<evidence type="ECO:0000256" key="5">
    <source>
        <dbReference type="ARBA" id="ARBA00022741"/>
    </source>
</evidence>
<dbReference type="InterPro" id="IPR003661">
    <property type="entry name" value="HisK_dim/P_dom"/>
</dbReference>
<organism evidence="11 12">
    <name type="scientific">Cohnella xylanilytica</name>
    <dbReference type="NCBI Taxonomy" id="557555"/>
    <lineage>
        <taxon>Bacteria</taxon>
        <taxon>Bacillati</taxon>
        <taxon>Bacillota</taxon>
        <taxon>Bacilli</taxon>
        <taxon>Bacillales</taxon>
        <taxon>Paenibacillaceae</taxon>
        <taxon>Cohnella</taxon>
    </lineage>
</organism>
<dbReference type="SUPFAM" id="SSF55874">
    <property type="entry name" value="ATPase domain of HSP90 chaperone/DNA topoisomerase II/histidine kinase"/>
    <property type="match status" value="1"/>
</dbReference>
<gene>
    <name evidence="11" type="ORF">H7B90_20640</name>
</gene>
<dbReference type="InterPro" id="IPR003594">
    <property type="entry name" value="HATPase_dom"/>
</dbReference>
<dbReference type="SMART" id="SM00387">
    <property type="entry name" value="HATPase_c"/>
    <property type="match status" value="1"/>
</dbReference>
<dbReference type="RefSeq" id="WP_185137784.1">
    <property type="nucleotide sequence ID" value="NZ_BORM01000021.1"/>
</dbReference>
<dbReference type="InterPro" id="IPR036890">
    <property type="entry name" value="HATPase_C_sf"/>
</dbReference>
<evidence type="ECO:0000259" key="10">
    <source>
        <dbReference type="PROSITE" id="PS50109"/>
    </source>
</evidence>
<dbReference type="InterPro" id="IPR004358">
    <property type="entry name" value="Sig_transdc_His_kin-like_C"/>
</dbReference>
<evidence type="ECO:0000256" key="9">
    <source>
        <dbReference type="SAM" id="Phobius"/>
    </source>
</evidence>
<dbReference type="AlphaFoldDB" id="A0A841U214"/>
<feature type="transmembrane region" description="Helical" evidence="9">
    <location>
        <begin position="337"/>
        <end position="358"/>
    </location>
</feature>
<keyword evidence="4" id="KW-0808">Transferase</keyword>
<evidence type="ECO:0000313" key="11">
    <source>
        <dbReference type="EMBL" id="MBB6693809.1"/>
    </source>
</evidence>
<protein>
    <recommendedName>
        <fullName evidence="2">histidine kinase</fullName>
        <ecNumber evidence="2">2.7.13.3</ecNumber>
    </recommendedName>
</protein>
<keyword evidence="12" id="KW-1185">Reference proteome</keyword>
<keyword evidence="6 11" id="KW-0418">Kinase</keyword>
<feature type="domain" description="Histidine kinase" evidence="10">
    <location>
        <begin position="424"/>
        <end position="628"/>
    </location>
</feature>
<keyword evidence="9" id="KW-0812">Transmembrane</keyword>
<keyword evidence="7" id="KW-0067">ATP-binding</keyword>
<keyword evidence="5" id="KW-0547">Nucleotide-binding</keyword>
<keyword evidence="3" id="KW-0597">Phosphoprotein</keyword>
<proteinExistence type="predicted"/>
<reference evidence="11 12" key="1">
    <citation type="submission" date="2020-08" db="EMBL/GenBank/DDBJ databases">
        <title>Cohnella phylogeny.</title>
        <authorList>
            <person name="Dunlap C."/>
        </authorList>
    </citation>
    <scope>NUCLEOTIDE SEQUENCE [LARGE SCALE GENOMIC DNA]</scope>
    <source>
        <strain evidence="11 12">DSM 25239</strain>
    </source>
</reference>
<dbReference type="GO" id="GO:0005524">
    <property type="term" value="F:ATP binding"/>
    <property type="evidence" value="ECO:0007669"/>
    <property type="project" value="UniProtKB-KW"/>
</dbReference>
<feature type="transmembrane region" description="Helical" evidence="9">
    <location>
        <begin position="309"/>
        <end position="330"/>
    </location>
</feature>
<feature type="transmembrane region" description="Helical" evidence="9">
    <location>
        <begin position="207"/>
        <end position="227"/>
    </location>
</feature>
<dbReference type="PANTHER" id="PTHR43065">
    <property type="entry name" value="SENSOR HISTIDINE KINASE"/>
    <property type="match status" value="1"/>
</dbReference>
<evidence type="ECO:0000256" key="3">
    <source>
        <dbReference type="ARBA" id="ARBA00022553"/>
    </source>
</evidence>
<dbReference type="PRINTS" id="PR00344">
    <property type="entry name" value="BCTRLSENSOR"/>
</dbReference>